<feature type="domain" description="AMP-binding enzyme C-terminal" evidence="5">
    <location>
        <begin position="425"/>
        <end position="500"/>
    </location>
</feature>
<accession>A0ABU5ZN89</accession>
<organism evidence="6 7">
    <name type="scientific">Ferviditalea candida</name>
    <dbReference type="NCBI Taxonomy" id="3108399"/>
    <lineage>
        <taxon>Bacteria</taxon>
        <taxon>Bacillati</taxon>
        <taxon>Bacillota</taxon>
        <taxon>Bacilli</taxon>
        <taxon>Bacillales</taxon>
        <taxon>Paenibacillaceae</taxon>
        <taxon>Ferviditalea</taxon>
    </lineage>
</organism>
<keyword evidence="3" id="KW-0472">Membrane</keyword>
<dbReference type="PROSITE" id="PS00455">
    <property type="entry name" value="AMP_BINDING"/>
    <property type="match status" value="1"/>
</dbReference>
<evidence type="ECO:0000313" key="7">
    <source>
        <dbReference type="Proteomes" id="UP001310386"/>
    </source>
</evidence>
<dbReference type="Pfam" id="PF13193">
    <property type="entry name" value="AMP-binding_C"/>
    <property type="match status" value="1"/>
</dbReference>
<name>A0ABU5ZN89_9BACL</name>
<keyword evidence="2" id="KW-0436">Ligase</keyword>
<dbReference type="Pfam" id="PF00501">
    <property type="entry name" value="AMP-binding"/>
    <property type="match status" value="1"/>
</dbReference>
<dbReference type="PANTHER" id="PTHR43201">
    <property type="entry name" value="ACYL-COA SYNTHETASE"/>
    <property type="match status" value="1"/>
</dbReference>
<sequence>MRSNEEVMTLPRLLEKAVQSNPDREAIYDRTRRLTYRQVLEESNRLADALTDRGIQKGDRVAVVLPNWHETVIIYFAVSKIGAILVPFNPKYRLHEVEHILKDCRPKLIFIGEEFDHFLGMGVIVPWIHDIVSVRFKKEGTTPFTELIARGGALSSVVELDPLHDDFCILYTSGTTGLPKGVVLTHYNLVTGARKVASGMKCTSEDVLIINIPLFHVFGMGSCLISAIISQMKIVLQDKYSPRGTLELIQSEKVTIRNAVPAMFLMELNQPDFGAYDLSSLRCGLIGGAPVPAELLKNIRLKMKMEILGGYGLTEVGTVAQTKYADQEKNILETIGQVLSGTEVKIVNDRRESVRFGVVGEIACKGFGIVKGYYNAHELTRQAFDGEGWFYTGDLGTLDDDGYIRFIGRKKEMIIRGGYNIYPQEIEEILYKHPKVLEAAVIGLPDEVMGEAVCAAIKLKPGVESTAEEILEHIKGKLADYKIPSHIFFVDDFPVTASGKIQKLKLQQEIIERLEG</sequence>
<gene>
    <name evidence="6" type="ORF">VF724_20160</name>
</gene>
<dbReference type="SUPFAM" id="SSF56801">
    <property type="entry name" value="Acetyl-CoA synthetase-like"/>
    <property type="match status" value="1"/>
</dbReference>
<dbReference type="InterPro" id="IPR042099">
    <property type="entry name" value="ANL_N_sf"/>
</dbReference>
<keyword evidence="3" id="KW-0812">Transmembrane</keyword>
<reference evidence="6" key="1">
    <citation type="submission" date="2023-12" db="EMBL/GenBank/DDBJ databases">
        <title>Fervidustalea candida gen. nov., sp. nov., a novel member of the family Paenibacillaceae isolated from a geothermal area.</title>
        <authorList>
            <person name="Li W.-J."/>
            <person name="Jiao J.-Y."/>
            <person name="Chen Y."/>
        </authorList>
    </citation>
    <scope>NUCLEOTIDE SEQUENCE</scope>
    <source>
        <strain evidence="6">SYSU GA230002</strain>
    </source>
</reference>
<keyword evidence="7" id="KW-1185">Reference proteome</keyword>
<dbReference type="EMBL" id="JAYJLD010000060">
    <property type="protein sequence ID" value="MEB3103934.1"/>
    <property type="molecule type" value="Genomic_DNA"/>
</dbReference>
<evidence type="ECO:0000259" key="4">
    <source>
        <dbReference type="Pfam" id="PF00501"/>
    </source>
</evidence>
<dbReference type="InterPro" id="IPR020845">
    <property type="entry name" value="AMP-binding_CS"/>
</dbReference>
<protein>
    <submittedName>
        <fullName evidence="6">AMP-binding protein</fullName>
    </submittedName>
</protein>
<dbReference type="Gene3D" id="3.30.300.30">
    <property type="match status" value="1"/>
</dbReference>
<dbReference type="InterPro" id="IPR045851">
    <property type="entry name" value="AMP-bd_C_sf"/>
</dbReference>
<comment type="caution">
    <text evidence="6">The sequence shown here is derived from an EMBL/GenBank/DDBJ whole genome shotgun (WGS) entry which is preliminary data.</text>
</comment>
<dbReference type="RefSeq" id="WP_371756058.1">
    <property type="nucleotide sequence ID" value="NZ_JAYJLD010000060.1"/>
</dbReference>
<evidence type="ECO:0000259" key="5">
    <source>
        <dbReference type="Pfam" id="PF13193"/>
    </source>
</evidence>
<dbReference type="Proteomes" id="UP001310386">
    <property type="component" value="Unassembled WGS sequence"/>
</dbReference>
<keyword evidence="3" id="KW-1133">Transmembrane helix</keyword>
<evidence type="ECO:0000256" key="1">
    <source>
        <dbReference type="ARBA" id="ARBA00006432"/>
    </source>
</evidence>
<feature type="domain" description="AMP-dependent synthetase/ligase" evidence="4">
    <location>
        <begin position="14"/>
        <end position="374"/>
    </location>
</feature>
<comment type="similarity">
    <text evidence="1">Belongs to the ATP-dependent AMP-binding enzyme family.</text>
</comment>
<dbReference type="Gene3D" id="3.40.50.12780">
    <property type="entry name" value="N-terminal domain of ligase-like"/>
    <property type="match status" value="1"/>
</dbReference>
<proteinExistence type="inferred from homology"/>
<dbReference type="InterPro" id="IPR025110">
    <property type="entry name" value="AMP-bd_C"/>
</dbReference>
<feature type="transmembrane region" description="Helical" evidence="3">
    <location>
        <begin position="208"/>
        <end position="229"/>
    </location>
</feature>
<dbReference type="PANTHER" id="PTHR43201:SF5">
    <property type="entry name" value="MEDIUM-CHAIN ACYL-COA LIGASE ACSF2, MITOCHONDRIAL"/>
    <property type="match status" value="1"/>
</dbReference>
<dbReference type="InterPro" id="IPR000873">
    <property type="entry name" value="AMP-dep_synth/lig_dom"/>
</dbReference>
<evidence type="ECO:0000256" key="2">
    <source>
        <dbReference type="ARBA" id="ARBA00022598"/>
    </source>
</evidence>
<evidence type="ECO:0000256" key="3">
    <source>
        <dbReference type="SAM" id="Phobius"/>
    </source>
</evidence>
<evidence type="ECO:0000313" key="6">
    <source>
        <dbReference type="EMBL" id="MEB3103934.1"/>
    </source>
</evidence>